<feature type="chain" id="PRO_5028220969" description="Lipoprotein" evidence="1">
    <location>
        <begin position="22"/>
        <end position="63"/>
    </location>
</feature>
<dbReference type="AlphaFoldDB" id="A0A6S6SKY9"/>
<evidence type="ECO:0000256" key="1">
    <source>
        <dbReference type="SAM" id="SignalP"/>
    </source>
</evidence>
<evidence type="ECO:0000313" key="2">
    <source>
        <dbReference type="EMBL" id="CAA6805859.1"/>
    </source>
</evidence>
<gene>
    <name evidence="2" type="ORF">HELGO_WM3125</name>
</gene>
<sequence>MFRIFISLVFILLYNGCASSAQNSSALAKEKVQKVDRLKKYANTVGCKMLKSGYMVCPKSMNK</sequence>
<evidence type="ECO:0008006" key="3">
    <source>
        <dbReference type="Google" id="ProtNLM"/>
    </source>
</evidence>
<keyword evidence="1" id="KW-0732">Signal</keyword>
<proteinExistence type="predicted"/>
<accession>A0A6S6SKY9</accession>
<protein>
    <recommendedName>
        <fullName evidence="3">Lipoprotein</fullName>
    </recommendedName>
</protein>
<reference evidence="2" key="1">
    <citation type="submission" date="2020-01" db="EMBL/GenBank/DDBJ databases">
        <authorList>
            <person name="Meier V. D."/>
            <person name="Meier V D."/>
        </authorList>
    </citation>
    <scope>NUCLEOTIDE SEQUENCE</scope>
    <source>
        <strain evidence="2">HLG_WM_MAG_04</strain>
    </source>
</reference>
<name>A0A6S6SKY9_9BACT</name>
<feature type="signal peptide" evidence="1">
    <location>
        <begin position="1"/>
        <end position="21"/>
    </location>
</feature>
<organism evidence="2">
    <name type="scientific">uncultured Sulfurovum sp</name>
    <dbReference type="NCBI Taxonomy" id="269237"/>
    <lineage>
        <taxon>Bacteria</taxon>
        <taxon>Pseudomonadati</taxon>
        <taxon>Campylobacterota</taxon>
        <taxon>Epsilonproteobacteria</taxon>
        <taxon>Campylobacterales</taxon>
        <taxon>Sulfurovaceae</taxon>
        <taxon>Sulfurovum</taxon>
        <taxon>environmental samples</taxon>
    </lineage>
</organism>
<dbReference type="EMBL" id="CACVAX010000013">
    <property type="protein sequence ID" value="CAA6805859.1"/>
    <property type="molecule type" value="Genomic_DNA"/>
</dbReference>